<gene>
    <name evidence="6" type="ORF">PoMZ_06946</name>
</gene>
<accession>A0A4P7NSE4</accession>
<reference evidence="6 7" key="1">
    <citation type="journal article" date="2019" name="Mol. Biol. Evol.">
        <title>Blast fungal genomes show frequent chromosomal changes, gene gains and losses, and effector gene turnover.</title>
        <authorList>
            <person name="Gomez Luciano L.B."/>
            <person name="Jason Tsai I."/>
            <person name="Chuma I."/>
            <person name="Tosa Y."/>
            <person name="Chen Y.H."/>
            <person name="Li J.Y."/>
            <person name="Li M.Y."/>
            <person name="Jade Lu M.Y."/>
            <person name="Nakayashiki H."/>
            <person name="Li W.H."/>
        </authorList>
    </citation>
    <scope>NUCLEOTIDE SEQUENCE [LARGE SCALE GENOMIC DNA]</scope>
    <source>
        <strain evidence="6">MZ5-1-6</strain>
    </source>
</reference>
<evidence type="ECO:0000256" key="4">
    <source>
        <dbReference type="ARBA" id="ARBA00023136"/>
    </source>
</evidence>
<comment type="subcellular location">
    <subcellularLocation>
        <location evidence="1">Membrane</location>
        <topology evidence="1">Multi-pass membrane protein</topology>
    </subcellularLocation>
</comment>
<dbReference type="PANTHER" id="PTHR48022">
    <property type="entry name" value="PLASTIDIC GLUCOSE TRANSPORTER 4"/>
    <property type="match status" value="1"/>
</dbReference>
<dbReference type="InterPro" id="IPR050360">
    <property type="entry name" value="MFS_Sugar_Transporters"/>
</dbReference>
<feature type="region of interest" description="Disordered" evidence="5">
    <location>
        <begin position="1"/>
        <end position="46"/>
    </location>
</feature>
<dbReference type="SUPFAM" id="SSF103473">
    <property type="entry name" value="MFS general substrate transporter"/>
    <property type="match status" value="1"/>
</dbReference>
<evidence type="ECO:0000313" key="6">
    <source>
        <dbReference type="EMBL" id="QBZ65239.1"/>
    </source>
</evidence>
<sequence length="229" mass="25046">MAAYQDESDFPIEQHLSTTKDADNTTEKEQAQLAGLADQQRARPRKEGLAQEAAGTFWAFQGSVKILAPHSMAILPSRPTGSLLSPGPRSHREVMLALVMTYAAVTLELVSTTDATFFGGKFLNGFAIGFLQSVTVTYIGDVTPLALRGFFTFLSAASYIHTRVSCLRLDRQRHGRQRHGDSPQPLAQYGFAGFATVGVFSVPESPWWLASKGRDERALENLFKLGHTG</sequence>
<dbReference type="Pfam" id="PF00083">
    <property type="entry name" value="Sugar_tr"/>
    <property type="match status" value="1"/>
</dbReference>
<name>A0A4P7NSE4_PYROR</name>
<evidence type="ECO:0000256" key="3">
    <source>
        <dbReference type="ARBA" id="ARBA00022989"/>
    </source>
</evidence>
<feature type="compositionally biased region" description="Acidic residues" evidence="5">
    <location>
        <begin position="1"/>
        <end position="10"/>
    </location>
</feature>
<dbReference type="Proteomes" id="UP000294847">
    <property type="component" value="Chromosome 6"/>
</dbReference>
<evidence type="ECO:0000256" key="2">
    <source>
        <dbReference type="ARBA" id="ARBA00022692"/>
    </source>
</evidence>
<organism evidence="6 7">
    <name type="scientific">Pyricularia oryzae</name>
    <name type="common">Rice blast fungus</name>
    <name type="synonym">Magnaporthe oryzae</name>
    <dbReference type="NCBI Taxonomy" id="318829"/>
    <lineage>
        <taxon>Eukaryota</taxon>
        <taxon>Fungi</taxon>
        <taxon>Dikarya</taxon>
        <taxon>Ascomycota</taxon>
        <taxon>Pezizomycotina</taxon>
        <taxon>Sordariomycetes</taxon>
        <taxon>Sordariomycetidae</taxon>
        <taxon>Magnaporthales</taxon>
        <taxon>Pyriculariaceae</taxon>
        <taxon>Pyricularia</taxon>
    </lineage>
</organism>
<evidence type="ECO:0000313" key="7">
    <source>
        <dbReference type="Proteomes" id="UP000294847"/>
    </source>
</evidence>
<keyword evidence="3" id="KW-1133">Transmembrane helix</keyword>
<dbReference type="EMBL" id="CP034209">
    <property type="protein sequence ID" value="QBZ65239.1"/>
    <property type="molecule type" value="Genomic_DNA"/>
</dbReference>
<keyword evidence="4" id="KW-0472">Membrane</keyword>
<protein>
    <submittedName>
        <fullName evidence="6">Uncharacterized protein</fullName>
    </submittedName>
</protein>
<evidence type="ECO:0000256" key="1">
    <source>
        <dbReference type="ARBA" id="ARBA00004141"/>
    </source>
</evidence>
<evidence type="ECO:0000256" key="5">
    <source>
        <dbReference type="SAM" id="MobiDB-lite"/>
    </source>
</evidence>
<dbReference type="Gene3D" id="1.20.1250.20">
    <property type="entry name" value="MFS general substrate transporter like domains"/>
    <property type="match status" value="1"/>
</dbReference>
<proteinExistence type="predicted"/>
<dbReference type="InterPro" id="IPR036259">
    <property type="entry name" value="MFS_trans_sf"/>
</dbReference>
<keyword evidence="2" id="KW-0812">Transmembrane</keyword>
<feature type="compositionally biased region" description="Basic and acidic residues" evidence="5">
    <location>
        <begin position="18"/>
        <end position="30"/>
    </location>
</feature>
<dbReference type="GO" id="GO:0016020">
    <property type="term" value="C:membrane"/>
    <property type="evidence" value="ECO:0007669"/>
    <property type="project" value="UniProtKB-SubCell"/>
</dbReference>
<dbReference type="GO" id="GO:0005351">
    <property type="term" value="F:carbohydrate:proton symporter activity"/>
    <property type="evidence" value="ECO:0007669"/>
    <property type="project" value="TreeGrafter"/>
</dbReference>
<dbReference type="AlphaFoldDB" id="A0A4P7NSE4"/>
<dbReference type="InterPro" id="IPR005828">
    <property type="entry name" value="MFS_sugar_transport-like"/>
</dbReference>
<dbReference type="PANTHER" id="PTHR48022:SF22">
    <property type="entry name" value="MAJOR FACILITATOR SUPERFAMILY (MFS) PROFILE DOMAIN-CONTAINING PROTEIN"/>
    <property type="match status" value="1"/>
</dbReference>